<evidence type="ECO:0000259" key="1">
    <source>
        <dbReference type="Pfam" id="PF00485"/>
    </source>
</evidence>
<dbReference type="InParanoid" id="A0LSS9"/>
<dbReference type="Pfam" id="PF00485">
    <property type="entry name" value="PRK"/>
    <property type="match status" value="1"/>
</dbReference>
<dbReference type="Proteomes" id="UP000008221">
    <property type="component" value="Chromosome"/>
</dbReference>
<dbReference type="InterPro" id="IPR027417">
    <property type="entry name" value="P-loop_NTPase"/>
</dbReference>
<keyword evidence="3" id="KW-1185">Reference proteome</keyword>
<dbReference type="InterPro" id="IPR006083">
    <property type="entry name" value="PRK/URK"/>
</dbReference>
<dbReference type="eggNOG" id="COG0572">
    <property type="taxonomic scope" value="Bacteria"/>
</dbReference>
<proteinExistence type="predicted"/>
<reference evidence="2 3" key="1">
    <citation type="journal article" date="2009" name="Genome Res.">
        <title>Complete genome of the cellulolytic thermophile Acidothermus cellulolyticus 11B provides insights into its ecophysiological and evolutionary adaptations.</title>
        <authorList>
            <person name="Barabote R.D."/>
            <person name="Xie G."/>
            <person name="Leu D.H."/>
            <person name="Normand P."/>
            <person name="Necsulea A."/>
            <person name="Daubin V."/>
            <person name="Medigue C."/>
            <person name="Adney W.S."/>
            <person name="Xu X.C."/>
            <person name="Lapidus A."/>
            <person name="Parales R.E."/>
            <person name="Detter C."/>
            <person name="Pujic P."/>
            <person name="Bruce D."/>
            <person name="Lavire C."/>
            <person name="Challacombe J.F."/>
            <person name="Brettin T.S."/>
            <person name="Berry A.M."/>
        </authorList>
    </citation>
    <scope>NUCLEOTIDE SEQUENCE [LARGE SCALE GENOMIC DNA]</scope>
    <source>
        <strain evidence="3">ATCC 43068 / DSM 8971 / 11B</strain>
    </source>
</reference>
<dbReference type="OrthoDB" id="3192509at2"/>
<dbReference type="AlphaFoldDB" id="A0LSS9"/>
<keyword evidence="2" id="KW-0418">Kinase</keyword>
<name>A0LSS9_ACIC1</name>
<dbReference type="HOGENOM" id="CLU_067202_2_1_11"/>
<accession>A0LSS9</accession>
<evidence type="ECO:0000313" key="3">
    <source>
        <dbReference type="Proteomes" id="UP000008221"/>
    </source>
</evidence>
<protein>
    <submittedName>
        <fullName evidence="2">Phosphoribulokinase/uridine kinase</fullName>
    </submittedName>
</protein>
<dbReference type="EMBL" id="CP000481">
    <property type="protein sequence ID" value="ABK52489.1"/>
    <property type="molecule type" value="Genomic_DNA"/>
</dbReference>
<keyword evidence="2" id="KW-0808">Transferase</keyword>
<evidence type="ECO:0000313" key="2">
    <source>
        <dbReference type="EMBL" id="ABK52489.1"/>
    </source>
</evidence>
<dbReference type="RefSeq" id="WP_011719552.1">
    <property type="nucleotide sequence ID" value="NC_008578.1"/>
</dbReference>
<dbReference type="KEGG" id="ace:Acel_0716"/>
<gene>
    <name evidence="2" type="ordered locus">Acel_0716</name>
</gene>
<sequence length="213" mass="24052">MADRRPLQVGAELDWLVNRARSLAARGSRAILGITGPPGAGKSTLAEHLCAALGDAALVPMDGFHLAERELRRLGIDRRKGAPQTFDSYGYRALLHRLRAATEPVVYAPEFRRDLEEPIAGAIPVPRGTQLVITEGNYLLLDDEPWCDIRELLDEIWYIDLDDAVRIRRLVERHIRFGRDRDAAEAWVEENDERNARLIAQTRDRADVVIVSR</sequence>
<dbReference type="GO" id="GO:0005524">
    <property type="term" value="F:ATP binding"/>
    <property type="evidence" value="ECO:0007669"/>
    <property type="project" value="InterPro"/>
</dbReference>
<feature type="domain" description="Phosphoribulokinase/uridine kinase" evidence="1">
    <location>
        <begin position="31"/>
        <end position="210"/>
    </location>
</feature>
<dbReference type="NCBIfam" id="NF006743">
    <property type="entry name" value="PRK09270.1-2"/>
    <property type="match status" value="1"/>
</dbReference>
<dbReference type="GO" id="GO:0016301">
    <property type="term" value="F:kinase activity"/>
    <property type="evidence" value="ECO:0007669"/>
    <property type="project" value="UniProtKB-KW"/>
</dbReference>
<dbReference type="Gene3D" id="3.40.50.300">
    <property type="entry name" value="P-loop containing nucleotide triphosphate hydrolases"/>
    <property type="match status" value="2"/>
</dbReference>
<dbReference type="STRING" id="351607.Acel_0716"/>
<organism evidence="2 3">
    <name type="scientific">Acidothermus cellulolyticus (strain ATCC 43068 / DSM 8971 / 11B)</name>
    <dbReference type="NCBI Taxonomy" id="351607"/>
    <lineage>
        <taxon>Bacteria</taxon>
        <taxon>Bacillati</taxon>
        <taxon>Actinomycetota</taxon>
        <taxon>Actinomycetes</taxon>
        <taxon>Acidothermales</taxon>
        <taxon>Acidothermaceae</taxon>
        <taxon>Acidothermus</taxon>
    </lineage>
</organism>
<dbReference type="SUPFAM" id="SSF52540">
    <property type="entry name" value="P-loop containing nucleoside triphosphate hydrolases"/>
    <property type="match status" value="1"/>
</dbReference>
<dbReference type="PANTHER" id="PTHR10285">
    <property type="entry name" value="URIDINE KINASE"/>
    <property type="match status" value="1"/>
</dbReference>